<keyword evidence="9" id="KW-1185">Reference proteome</keyword>
<feature type="domain" description="PDGLE" evidence="7">
    <location>
        <begin position="9"/>
        <end position="105"/>
    </location>
</feature>
<keyword evidence="4 6" id="KW-1133">Transmembrane helix</keyword>
<dbReference type="EMBL" id="MASU01000009">
    <property type="protein sequence ID" value="PXY28686.1"/>
    <property type="molecule type" value="Genomic_DNA"/>
</dbReference>
<evidence type="ECO:0000313" key="8">
    <source>
        <dbReference type="EMBL" id="PXY28686.1"/>
    </source>
</evidence>
<evidence type="ECO:0000256" key="2">
    <source>
        <dbReference type="ARBA" id="ARBA00022475"/>
    </source>
</evidence>
<evidence type="ECO:0000256" key="6">
    <source>
        <dbReference type="SAM" id="Phobius"/>
    </source>
</evidence>
<evidence type="ECO:0000256" key="3">
    <source>
        <dbReference type="ARBA" id="ARBA00022692"/>
    </source>
</evidence>
<keyword evidence="5 6" id="KW-0472">Membrane</keyword>
<evidence type="ECO:0000256" key="4">
    <source>
        <dbReference type="ARBA" id="ARBA00022989"/>
    </source>
</evidence>
<feature type="transmembrane region" description="Helical" evidence="6">
    <location>
        <begin position="7"/>
        <end position="29"/>
    </location>
</feature>
<organism evidence="8 9">
    <name type="scientific">Prauserella flavalba</name>
    <dbReference type="NCBI Taxonomy" id="1477506"/>
    <lineage>
        <taxon>Bacteria</taxon>
        <taxon>Bacillati</taxon>
        <taxon>Actinomycetota</taxon>
        <taxon>Actinomycetes</taxon>
        <taxon>Pseudonocardiales</taxon>
        <taxon>Pseudonocardiaceae</taxon>
        <taxon>Prauserella</taxon>
    </lineage>
</organism>
<dbReference type="InterPro" id="IPR025937">
    <property type="entry name" value="PDGLE_dom"/>
</dbReference>
<dbReference type="OrthoDB" id="4843785at2"/>
<keyword evidence="3 6" id="KW-0812">Transmembrane</keyword>
<accession>A0A318LNK0</accession>
<keyword evidence="2" id="KW-1003">Cell membrane</keyword>
<sequence>MSARKRGAWFFAAFAVVALVLAGVVSYFADGDPDGLDHVTTRGCTEVAGQLQGACPAAHAEDHALADSPLADYAVGGDDGLTGLAGVLGVLATLVVSGGLFWLLRTRSRSGRDGSPGP</sequence>
<evidence type="ECO:0000259" key="7">
    <source>
        <dbReference type="Pfam" id="PF13190"/>
    </source>
</evidence>
<comment type="subcellular location">
    <subcellularLocation>
        <location evidence="1">Cell membrane</location>
    </subcellularLocation>
</comment>
<evidence type="ECO:0000313" key="9">
    <source>
        <dbReference type="Proteomes" id="UP000247892"/>
    </source>
</evidence>
<protein>
    <recommendedName>
        <fullName evidence="7">PDGLE domain-containing protein</fullName>
    </recommendedName>
</protein>
<dbReference type="RefSeq" id="WP_110340096.1">
    <property type="nucleotide sequence ID" value="NZ_JBHVKT010000005.1"/>
</dbReference>
<dbReference type="AlphaFoldDB" id="A0A318LNK0"/>
<comment type="caution">
    <text evidence="8">The sequence shown here is derived from an EMBL/GenBank/DDBJ whole genome shotgun (WGS) entry which is preliminary data.</text>
</comment>
<reference evidence="8 9" key="1">
    <citation type="submission" date="2016-07" db="EMBL/GenBank/DDBJ databases">
        <title>Draft genome sequence of Prauserella sp. YIM 121212, isolated from alkaline soil.</title>
        <authorList>
            <person name="Ruckert C."/>
            <person name="Albersmeier A."/>
            <person name="Jiang C.-L."/>
            <person name="Jiang Y."/>
            <person name="Kalinowski J."/>
            <person name="Schneider O."/>
            <person name="Winkler A."/>
            <person name="Zotchev S.B."/>
        </authorList>
    </citation>
    <scope>NUCLEOTIDE SEQUENCE [LARGE SCALE GENOMIC DNA]</scope>
    <source>
        <strain evidence="8 9">YIM 121212</strain>
    </source>
</reference>
<dbReference type="Proteomes" id="UP000247892">
    <property type="component" value="Unassembled WGS sequence"/>
</dbReference>
<evidence type="ECO:0000256" key="1">
    <source>
        <dbReference type="ARBA" id="ARBA00004236"/>
    </source>
</evidence>
<gene>
    <name evidence="8" type="ORF">BA062_22815</name>
</gene>
<name>A0A318LNK0_9PSEU</name>
<dbReference type="GO" id="GO:0005886">
    <property type="term" value="C:plasma membrane"/>
    <property type="evidence" value="ECO:0007669"/>
    <property type="project" value="UniProtKB-SubCell"/>
</dbReference>
<evidence type="ECO:0000256" key="5">
    <source>
        <dbReference type="ARBA" id="ARBA00023136"/>
    </source>
</evidence>
<proteinExistence type="predicted"/>
<feature type="transmembrane region" description="Helical" evidence="6">
    <location>
        <begin position="83"/>
        <end position="104"/>
    </location>
</feature>
<dbReference type="Pfam" id="PF13190">
    <property type="entry name" value="PDGLE"/>
    <property type="match status" value="1"/>
</dbReference>